<feature type="domain" description="TNase-like" evidence="5">
    <location>
        <begin position="112"/>
        <end position="265"/>
    </location>
</feature>
<dbReference type="PANTHER" id="PTHR12302">
    <property type="entry name" value="EBNA2 BINDING PROTEIN P100"/>
    <property type="match status" value="1"/>
</dbReference>
<dbReference type="SMART" id="SM00318">
    <property type="entry name" value="SNc"/>
    <property type="match status" value="1"/>
</dbReference>
<dbReference type="AlphaFoldDB" id="A0A7S1BRP2"/>
<name>A0A7S1BRP2_9STRA</name>
<evidence type="ECO:0000313" key="6">
    <source>
        <dbReference type="EMBL" id="CAD8894507.1"/>
    </source>
</evidence>
<organism evidence="6">
    <name type="scientific">Corethron hystrix</name>
    <dbReference type="NCBI Taxonomy" id="216773"/>
    <lineage>
        <taxon>Eukaryota</taxon>
        <taxon>Sar</taxon>
        <taxon>Stramenopiles</taxon>
        <taxon>Ochrophyta</taxon>
        <taxon>Bacillariophyta</taxon>
        <taxon>Coscinodiscophyceae</taxon>
        <taxon>Corethrophycidae</taxon>
        <taxon>Corethrales</taxon>
        <taxon>Corethraceae</taxon>
        <taxon>Corethron</taxon>
    </lineage>
</organism>
<keyword evidence="3" id="KW-0378">Hydrolase</keyword>
<feature type="compositionally biased region" description="Basic and acidic residues" evidence="4">
    <location>
        <begin position="264"/>
        <end position="284"/>
    </location>
</feature>
<dbReference type="GO" id="GO:0004519">
    <property type="term" value="F:endonuclease activity"/>
    <property type="evidence" value="ECO:0007669"/>
    <property type="project" value="UniProtKB-KW"/>
</dbReference>
<dbReference type="GO" id="GO:0005739">
    <property type="term" value="C:mitochondrion"/>
    <property type="evidence" value="ECO:0007669"/>
    <property type="project" value="TreeGrafter"/>
</dbReference>
<dbReference type="EMBL" id="HBFR01029844">
    <property type="protein sequence ID" value="CAD8894507.1"/>
    <property type="molecule type" value="Transcribed_RNA"/>
</dbReference>
<dbReference type="Pfam" id="PF00565">
    <property type="entry name" value="SNase"/>
    <property type="match status" value="1"/>
</dbReference>
<keyword evidence="2" id="KW-0255">Endonuclease</keyword>
<dbReference type="SUPFAM" id="SSF50199">
    <property type="entry name" value="Staphylococcal nuclease"/>
    <property type="match status" value="1"/>
</dbReference>
<feature type="region of interest" description="Disordered" evidence="4">
    <location>
        <begin position="262"/>
        <end position="293"/>
    </location>
</feature>
<dbReference type="Gene3D" id="2.40.50.90">
    <property type="match status" value="1"/>
</dbReference>
<protein>
    <recommendedName>
        <fullName evidence="5">TNase-like domain-containing protein</fullName>
    </recommendedName>
</protein>
<evidence type="ECO:0000259" key="5">
    <source>
        <dbReference type="PROSITE" id="PS50830"/>
    </source>
</evidence>
<dbReference type="InterPro" id="IPR016071">
    <property type="entry name" value="Staphylococal_nuclease_OB-fold"/>
</dbReference>
<evidence type="ECO:0000256" key="1">
    <source>
        <dbReference type="ARBA" id="ARBA00022722"/>
    </source>
</evidence>
<accession>A0A7S1BRP2</accession>
<evidence type="ECO:0000256" key="2">
    <source>
        <dbReference type="ARBA" id="ARBA00022759"/>
    </source>
</evidence>
<dbReference type="PROSITE" id="PS50830">
    <property type="entry name" value="TNASE_3"/>
    <property type="match status" value="1"/>
</dbReference>
<dbReference type="GO" id="GO:0016787">
    <property type="term" value="F:hydrolase activity"/>
    <property type="evidence" value="ECO:0007669"/>
    <property type="project" value="UniProtKB-KW"/>
</dbReference>
<dbReference type="InterPro" id="IPR035437">
    <property type="entry name" value="SNase_OB-fold_sf"/>
</dbReference>
<proteinExistence type="predicted"/>
<gene>
    <name evidence="6" type="ORF">CHYS00102_LOCUS21720</name>
</gene>
<evidence type="ECO:0000256" key="3">
    <source>
        <dbReference type="ARBA" id="ARBA00022801"/>
    </source>
</evidence>
<dbReference type="PANTHER" id="PTHR12302:SF3">
    <property type="entry name" value="SERINE_THREONINE-PROTEIN KINASE 31"/>
    <property type="match status" value="1"/>
</dbReference>
<evidence type="ECO:0000256" key="4">
    <source>
        <dbReference type="SAM" id="MobiDB-lite"/>
    </source>
</evidence>
<sequence>MGWWEYIQLCFPSTEKSELKPNHPTSIHQKDKIYPPNFPASEYLSLTPKSREILCDIRKTLSSPSAHVTLTTVGVLSFLLGYRVAIIRKTSLTRFFSASDIPSSAVGPNTDVILRGRIVSCSDGDTVRFLHLPTILHPSRVPHGSKLSAVTIPVRLCTIDTPEVSKFGQPGQPYGIEATNFLRSIAGDKVAFARILAKDQYGRAVAELWVRRFFFFRTYLDEAMLKRGFAEVYTGAGASYGRLGLNTYKLIEKSAKNAGLGMWKKGEEKESPSDYKARMKRENSKSGGIKTKV</sequence>
<keyword evidence="1" id="KW-0540">Nuclease</keyword>
<reference evidence="6" key="1">
    <citation type="submission" date="2021-01" db="EMBL/GenBank/DDBJ databases">
        <authorList>
            <person name="Corre E."/>
            <person name="Pelletier E."/>
            <person name="Niang G."/>
            <person name="Scheremetjew M."/>
            <person name="Finn R."/>
            <person name="Kale V."/>
            <person name="Holt S."/>
            <person name="Cochrane G."/>
            <person name="Meng A."/>
            <person name="Brown T."/>
            <person name="Cohen L."/>
        </authorList>
    </citation>
    <scope>NUCLEOTIDE SEQUENCE</scope>
    <source>
        <strain evidence="6">308</strain>
    </source>
</reference>